<evidence type="ECO:0000313" key="2">
    <source>
        <dbReference type="Proteomes" id="UP001497516"/>
    </source>
</evidence>
<dbReference type="EMBL" id="OZ034816">
    <property type="protein sequence ID" value="CAL1377435.1"/>
    <property type="molecule type" value="Genomic_DNA"/>
</dbReference>
<dbReference type="AlphaFoldDB" id="A0AAV2DVP9"/>
<dbReference type="Proteomes" id="UP001497516">
    <property type="component" value="Chromosome 3"/>
</dbReference>
<protein>
    <submittedName>
        <fullName evidence="1">Uncharacterized protein</fullName>
    </submittedName>
</protein>
<proteinExistence type="predicted"/>
<reference evidence="1 2" key="1">
    <citation type="submission" date="2024-04" db="EMBL/GenBank/DDBJ databases">
        <authorList>
            <person name="Fracassetti M."/>
        </authorList>
    </citation>
    <scope>NUCLEOTIDE SEQUENCE [LARGE SCALE GENOMIC DNA]</scope>
</reference>
<name>A0AAV2DVP9_9ROSI</name>
<gene>
    <name evidence="1" type="ORF">LTRI10_LOCUS19087</name>
</gene>
<evidence type="ECO:0000313" key="1">
    <source>
        <dbReference type="EMBL" id="CAL1377435.1"/>
    </source>
</evidence>
<organism evidence="1 2">
    <name type="scientific">Linum trigynum</name>
    <dbReference type="NCBI Taxonomy" id="586398"/>
    <lineage>
        <taxon>Eukaryota</taxon>
        <taxon>Viridiplantae</taxon>
        <taxon>Streptophyta</taxon>
        <taxon>Embryophyta</taxon>
        <taxon>Tracheophyta</taxon>
        <taxon>Spermatophyta</taxon>
        <taxon>Magnoliopsida</taxon>
        <taxon>eudicotyledons</taxon>
        <taxon>Gunneridae</taxon>
        <taxon>Pentapetalae</taxon>
        <taxon>rosids</taxon>
        <taxon>fabids</taxon>
        <taxon>Malpighiales</taxon>
        <taxon>Linaceae</taxon>
        <taxon>Linum</taxon>
    </lineage>
</organism>
<keyword evidence="2" id="KW-1185">Reference proteome</keyword>
<accession>A0AAV2DVP9</accession>
<sequence>MAPPVVPRDPSFLREMEETIQHSTKQTERVEQVCAQLDKDHLSATIEEDEEDEGGYKDIVEQTEVVTESSRDDHDQVFPVVAEHTFPHPTPSFEEVGMSEEMQDDLIEEIAWRLALQSALEEEERERMREEVVEDDENEVEGVLDLFPGLIPHFV</sequence>